<evidence type="ECO:0000256" key="2">
    <source>
        <dbReference type="SAM" id="MobiDB-lite"/>
    </source>
</evidence>
<sequence length="633" mass="69788">MDSTPSKRRRLTVSQSRSARDANTVPQNNEPPLGVSYRSPTKASVRRFNPNLLSGQSATNNANEGSATTRLRSGTHGLNPTALRSRIAAPRLSASPTRETSSSPSRRAQATRESIDRRRNPSLTRTGLSVSGHEEQREQDAENEIQEEAERSLMEEEKLAESVLRKAKRSRTNMAAAMPQLSREQEDPELPPTPVQLGLEKKPPPPAGILSSSPQGKGTGRKAVFKKSPLKPTSESTEQVASEASRPNAASNQTIEQFSQQAAQGTEDQADEGATDNLEFAEQRQKLENLSKQLEVLRSDVSFLLSQVRRNRGNVQQSVSHENVDRLVYFVCSIFLGNADIDRTILTAATAPEQSKSSPLKATPLATRLSTFLPFSKKPKPLPEDPLLEAELLPSYKPVESSNPLVNLQAFSPFTISSAQRLINIRSGEALLNQQQLQLSSPSPAELDLSFVLLSDTDTDTVEYLSLESITLWADAELGTWIRGQAEDTADMATIGWGSSRYLEVAKSRARCWARCYRDFPQHILSISDSQFDSATSETAKSLDMEMARHLGKPSIRFESKISKTSLVFTWHITLDWIGDTESQVSALAALPARWIQLDSQRESLAKIPEAFEKLVKKIGVYEAIKVMVGIVL</sequence>
<feature type="compositionally biased region" description="Polar residues" evidence="2">
    <location>
        <begin position="231"/>
        <end position="242"/>
    </location>
</feature>
<evidence type="ECO:0000313" key="4">
    <source>
        <dbReference type="Proteomes" id="UP000664169"/>
    </source>
</evidence>
<feature type="compositionally biased region" description="Polar residues" evidence="2">
    <location>
        <begin position="51"/>
        <end position="78"/>
    </location>
</feature>
<dbReference type="Proteomes" id="UP000664169">
    <property type="component" value="Unassembled WGS sequence"/>
</dbReference>
<keyword evidence="4" id="KW-1185">Reference proteome</keyword>
<feature type="compositionally biased region" description="Basic residues" evidence="2">
    <location>
        <begin position="1"/>
        <end position="11"/>
    </location>
</feature>
<feature type="region of interest" description="Disordered" evidence="2">
    <location>
        <begin position="1"/>
        <end position="274"/>
    </location>
</feature>
<feature type="compositionally biased region" description="Basic and acidic residues" evidence="2">
    <location>
        <begin position="148"/>
        <end position="164"/>
    </location>
</feature>
<proteinExistence type="predicted"/>
<organism evidence="3 4">
    <name type="scientific">Gomphillus americanus</name>
    <dbReference type="NCBI Taxonomy" id="1940652"/>
    <lineage>
        <taxon>Eukaryota</taxon>
        <taxon>Fungi</taxon>
        <taxon>Dikarya</taxon>
        <taxon>Ascomycota</taxon>
        <taxon>Pezizomycotina</taxon>
        <taxon>Lecanoromycetes</taxon>
        <taxon>OSLEUM clade</taxon>
        <taxon>Ostropomycetidae</taxon>
        <taxon>Ostropales</taxon>
        <taxon>Graphidaceae</taxon>
        <taxon>Gomphilloideae</taxon>
        <taxon>Gomphillus</taxon>
    </lineage>
</organism>
<feature type="compositionally biased region" description="Low complexity" evidence="2">
    <location>
        <begin position="93"/>
        <end position="108"/>
    </location>
</feature>
<dbReference type="OrthoDB" id="4160836at2759"/>
<gene>
    <name evidence="3" type="ORF">GOMPHAMPRED_002684</name>
</gene>
<feature type="compositionally biased region" description="Polar residues" evidence="2">
    <location>
        <begin position="248"/>
        <end position="267"/>
    </location>
</feature>
<accession>A0A8H3FCL6</accession>
<protein>
    <submittedName>
        <fullName evidence="3">Uncharacterized protein</fullName>
    </submittedName>
</protein>
<evidence type="ECO:0000256" key="1">
    <source>
        <dbReference type="SAM" id="Coils"/>
    </source>
</evidence>
<reference evidence="3" key="1">
    <citation type="submission" date="2021-03" db="EMBL/GenBank/DDBJ databases">
        <authorList>
            <person name="Tagirdzhanova G."/>
        </authorList>
    </citation>
    <scope>NUCLEOTIDE SEQUENCE</scope>
</reference>
<feature type="compositionally biased region" description="Basic residues" evidence="2">
    <location>
        <begin position="219"/>
        <end position="229"/>
    </location>
</feature>
<name>A0A8H3FCL6_9LECA</name>
<comment type="caution">
    <text evidence="3">The sequence shown here is derived from an EMBL/GenBank/DDBJ whole genome shotgun (WGS) entry which is preliminary data.</text>
</comment>
<dbReference type="AlphaFoldDB" id="A0A8H3FCL6"/>
<feature type="coiled-coil region" evidence="1">
    <location>
        <begin position="280"/>
        <end position="307"/>
    </location>
</feature>
<dbReference type="EMBL" id="CAJPDQ010000018">
    <property type="protein sequence ID" value="CAF9922827.1"/>
    <property type="molecule type" value="Genomic_DNA"/>
</dbReference>
<evidence type="ECO:0000313" key="3">
    <source>
        <dbReference type="EMBL" id="CAF9922827.1"/>
    </source>
</evidence>
<keyword evidence="1" id="KW-0175">Coiled coil</keyword>